<dbReference type="OrthoDB" id="2692253at2759"/>
<evidence type="ECO:0000256" key="1">
    <source>
        <dbReference type="SAM" id="MobiDB-lite"/>
    </source>
</evidence>
<dbReference type="EMBL" id="KN833710">
    <property type="protein sequence ID" value="KIK25112.1"/>
    <property type="molecule type" value="Genomic_DNA"/>
</dbReference>
<evidence type="ECO:0000313" key="2">
    <source>
        <dbReference type="EMBL" id="KIK25112.1"/>
    </source>
</evidence>
<keyword evidence="3" id="KW-1185">Reference proteome</keyword>
<sequence length="282" mass="31987">MDAGGAEFTRWPSDATPEGSSGSANLGTFTPLCSIVGLRPCARRQQFKKIREHFYTVADLHHIAGTEASPECEDQWTTSGMIDISVMFSLDYLQELIGEITFFERLPSIMQAWRRGHDLSTYLLNPSVSSVTRSLPRCLNLLGTWTGSRYDTGTVYRVLPLPDFPGPLLVRKPTNRHEIEFISESLSARLLERICVTLNDAWGDDKSRREDQVDDTDFDVARVRSMIQEIEALQAQLEATDDDDEQRALEEDLTGQILWLYWCGIRSEVDHILALVSQRLYP</sequence>
<evidence type="ECO:0000313" key="3">
    <source>
        <dbReference type="Proteomes" id="UP000054018"/>
    </source>
</evidence>
<organism evidence="2 3">
    <name type="scientific">Pisolithus microcarpus 441</name>
    <dbReference type="NCBI Taxonomy" id="765257"/>
    <lineage>
        <taxon>Eukaryota</taxon>
        <taxon>Fungi</taxon>
        <taxon>Dikarya</taxon>
        <taxon>Basidiomycota</taxon>
        <taxon>Agaricomycotina</taxon>
        <taxon>Agaricomycetes</taxon>
        <taxon>Agaricomycetidae</taxon>
        <taxon>Boletales</taxon>
        <taxon>Sclerodermatineae</taxon>
        <taxon>Pisolithaceae</taxon>
        <taxon>Pisolithus</taxon>
    </lineage>
</organism>
<reference evidence="2 3" key="1">
    <citation type="submission" date="2014-04" db="EMBL/GenBank/DDBJ databases">
        <authorList>
            <consortium name="DOE Joint Genome Institute"/>
            <person name="Kuo A."/>
            <person name="Kohler A."/>
            <person name="Costa M.D."/>
            <person name="Nagy L.G."/>
            <person name="Floudas D."/>
            <person name="Copeland A."/>
            <person name="Barry K.W."/>
            <person name="Cichocki N."/>
            <person name="Veneault-Fourrey C."/>
            <person name="LaButti K."/>
            <person name="Lindquist E.A."/>
            <person name="Lipzen A."/>
            <person name="Lundell T."/>
            <person name="Morin E."/>
            <person name="Murat C."/>
            <person name="Sun H."/>
            <person name="Tunlid A."/>
            <person name="Henrissat B."/>
            <person name="Grigoriev I.V."/>
            <person name="Hibbett D.S."/>
            <person name="Martin F."/>
            <person name="Nordberg H.P."/>
            <person name="Cantor M.N."/>
            <person name="Hua S.X."/>
        </authorList>
    </citation>
    <scope>NUCLEOTIDE SEQUENCE [LARGE SCALE GENOMIC DNA]</scope>
    <source>
        <strain evidence="2 3">441</strain>
    </source>
</reference>
<dbReference type="Proteomes" id="UP000054018">
    <property type="component" value="Unassembled WGS sequence"/>
</dbReference>
<gene>
    <name evidence="2" type="ORF">PISMIDRAFT_352924</name>
</gene>
<feature type="region of interest" description="Disordered" evidence="1">
    <location>
        <begin position="1"/>
        <end position="23"/>
    </location>
</feature>
<accession>A0A0C9ZSA2</accession>
<reference evidence="3" key="2">
    <citation type="submission" date="2015-01" db="EMBL/GenBank/DDBJ databases">
        <title>Evolutionary Origins and Diversification of the Mycorrhizal Mutualists.</title>
        <authorList>
            <consortium name="DOE Joint Genome Institute"/>
            <consortium name="Mycorrhizal Genomics Consortium"/>
            <person name="Kohler A."/>
            <person name="Kuo A."/>
            <person name="Nagy L.G."/>
            <person name="Floudas D."/>
            <person name="Copeland A."/>
            <person name="Barry K.W."/>
            <person name="Cichocki N."/>
            <person name="Veneault-Fourrey C."/>
            <person name="LaButti K."/>
            <person name="Lindquist E.A."/>
            <person name="Lipzen A."/>
            <person name="Lundell T."/>
            <person name="Morin E."/>
            <person name="Murat C."/>
            <person name="Riley R."/>
            <person name="Ohm R."/>
            <person name="Sun H."/>
            <person name="Tunlid A."/>
            <person name="Henrissat B."/>
            <person name="Grigoriev I.V."/>
            <person name="Hibbett D.S."/>
            <person name="Martin F."/>
        </authorList>
    </citation>
    <scope>NUCLEOTIDE SEQUENCE [LARGE SCALE GENOMIC DNA]</scope>
    <source>
        <strain evidence="3">441</strain>
    </source>
</reference>
<name>A0A0C9ZSA2_9AGAM</name>
<proteinExistence type="predicted"/>
<dbReference type="HOGENOM" id="CLU_987368_0_0_1"/>
<protein>
    <submittedName>
        <fullName evidence="2">Uncharacterized protein</fullName>
    </submittedName>
</protein>
<dbReference type="AlphaFoldDB" id="A0A0C9ZSA2"/>